<protein>
    <recommendedName>
        <fullName evidence="1">Abortive infection protein-like C-terminal domain-containing protein</fullName>
    </recommendedName>
</protein>
<comment type="caution">
    <text evidence="2">The sequence shown here is derived from an EMBL/GenBank/DDBJ whole genome shotgun (WGS) entry which is preliminary data.</text>
</comment>
<dbReference type="InterPro" id="IPR026001">
    <property type="entry name" value="Abi-like_C"/>
</dbReference>
<accession>A0A7C1P7F8</accession>
<evidence type="ECO:0000313" key="2">
    <source>
        <dbReference type="EMBL" id="HEB44069.1"/>
    </source>
</evidence>
<proteinExistence type="predicted"/>
<dbReference type="AlphaFoldDB" id="A0A7C1P7F8"/>
<sequence>MEKSRVAALRAAIVEALYPVSANILADVCEAFGLEPGTREQAFSIKQRFVSVRLLKLSPEEIIKVGQKVLDEYPTAELAKAVQRATQNQPADSIVSEALISFDEAGVHAVWQRAIKRRETDPEGAITLARTLLESVCKHIIEGAGATYGEKDELPRLYRTAAECLNLAPDQHTEDIFKRILGGCQTIVEGLGAIRNKLSDAHSRGPRPVRATSRHAALAVNLAGAMASFLVETAKERSR</sequence>
<gene>
    <name evidence="2" type="ORF">ENP70_10330</name>
</gene>
<dbReference type="Pfam" id="PF14355">
    <property type="entry name" value="Abi_C"/>
    <property type="match status" value="1"/>
</dbReference>
<reference evidence="2" key="1">
    <citation type="journal article" date="2020" name="mSystems">
        <title>Genome- and Community-Level Interaction Insights into Carbon Utilization and Element Cycling Functions of Hydrothermarchaeota in Hydrothermal Sediment.</title>
        <authorList>
            <person name="Zhou Z."/>
            <person name="Liu Y."/>
            <person name="Xu W."/>
            <person name="Pan J."/>
            <person name="Luo Z.H."/>
            <person name="Li M."/>
        </authorList>
    </citation>
    <scope>NUCLEOTIDE SEQUENCE [LARGE SCALE GENOMIC DNA]</scope>
    <source>
        <strain evidence="2">SpSt-243</strain>
    </source>
</reference>
<evidence type="ECO:0000259" key="1">
    <source>
        <dbReference type="Pfam" id="PF14355"/>
    </source>
</evidence>
<name>A0A7C1P7F8_9HYPH</name>
<organism evidence="2">
    <name type="scientific">Agrobacterium albertimagni</name>
    <dbReference type="NCBI Taxonomy" id="147266"/>
    <lineage>
        <taxon>Bacteria</taxon>
        <taxon>Pseudomonadati</taxon>
        <taxon>Pseudomonadota</taxon>
        <taxon>Alphaproteobacteria</taxon>
        <taxon>Hyphomicrobiales</taxon>
        <taxon>Rhizobiaceae</taxon>
        <taxon>Rhizobium/Agrobacterium group</taxon>
        <taxon>Agrobacterium</taxon>
    </lineage>
</organism>
<dbReference type="EMBL" id="DSKI01000533">
    <property type="protein sequence ID" value="HEB44069.1"/>
    <property type="molecule type" value="Genomic_DNA"/>
</dbReference>
<feature type="domain" description="Abortive infection protein-like C-terminal" evidence="1">
    <location>
        <begin position="155"/>
        <end position="231"/>
    </location>
</feature>